<dbReference type="GO" id="GO:0004674">
    <property type="term" value="F:protein serine/threonine kinase activity"/>
    <property type="evidence" value="ECO:0007669"/>
    <property type="project" value="UniProtKB-KW"/>
</dbReference>
<dbReference type="InterPro" id="IPR011009">
    <property type="entry name" value="Kinase-like_dom_sf"/>
</dbReference>
<dbReference type="AlphaFoldDB" id="A0A4V2MLZ6"/>
<feature type="domain" description="Protein kinase" evidence="7">
    <location>
        <begin position="11"/>
        <end position="297"/>
    </location>
</feature>
<keyword evidence="6" id="KW-0812">Transmembrane</keyword>
<keyword evidence="9" id="KW-1185">Reference proteome</keyword>
<organism evidence="8 9">
    <name type="scientific">Pedobacter psychroterrae</name>
    <dbReference type="NCBI Taxonomy" id="2530453"/>
    <lineage>
        <taxon>Bacteria</taxon>
        <taxon>Pseudomonadati</taxon>
        <taxon>Bacteroidota</taxon>
        <taxon>Sphingobacteriia</taxon>
        <taxon>Sphingobacteriales</taxon>
        <taxon>Sphingobacteriaceae</taxon>
        <taxon>Pedobacter</taxon>
    </lineage>
</organism>
<proteinExistence type="predicted"/>
<dbReference type="GO" id="GO:0005524">
    <property type="term" value="F:ATP binding"/>
    <property type="evidence" value="ECO:0007669"/>
    <property type="project" value="UniProtKB-KW"/>
</dbReference>
<evidence type="ECO:0000256" key="2">
    <source>
        <dbReference type="ARBA" id="ARBA00022741"/>
    </source>
</evidence>
<dbReference type="InterPro" id="IPR000719">
    <property type="entry name" value="Prot_kinase_dom"/>
</dbReference>
<feature type="transmembrane region" description="Helical" evidence="6">
    <location>
        <begin position="335"/>
        <end position="355"/>
    </location>
</feature>
<keyword evidence="4" id="KW-0067">ATP-binding</keyword>
<reference evidence="8 9" key="1">
    <citation type="submission" date="2019-02" db="EMBL/GenBank/DDBJ databases">
        <title>Pedobacter sp. RP-1-14 sp. nov., isolated from Arctic soil.</title>
        <authorList>
            <person name="Dahal R.H."/>
        </authorList>
    </citation>
    <scope>NUCLEOTIDE SEQUENCE [LARGE SCALE GENOMIC DNA]</scope>
    <source>
        <strain evidence="8 9">RP-1-14</strain>
    </source>
</reference>
<keyword evidence="6" id="KW-0472">Membrane</keyword>
<keyword evidence="6" id="KW-1133">Transmembrane helix</keyword>
<dbReference type="PROSITE" id="PS50011">
    <property type="entry name" value="PROTEIN_KINASE_DOM"/>
    <property type="match status" value="1"/>
</dbReference>
<dbReference type="RefSeq" id="WP_131594984.1">
    <property type="nucleotide sequence ID" value="NZ_SJSL01000001.1"/>
</dbReference>
<keyword evidence="8" id="KW-0723">Serine/threonine-protein kinase</keyword>
<evidence type="ECO:0000256" key="5">
    <source>
        <dbReference type="SAM" id="MobiDB-lite"/>
    </source>
</evidence>
<feature type="region of interest" description="Disordered" evidence="5">
    <location>
        <begin position="409"/>
        <end position="438"/>
    </location>
</feature>
<dbReference type="Gene3D" id="1.10.510.10">
    <property type="entry name" value="Transferase(Phosphotransferase) domain 1"/>
    <property type="match status" value="1"/>
</dbReference>
<keyword evidence="3 8" id="KW-0418">Kinase</keyword>
<evidence type="ECO:0000256" key="1">
    <source>
        <dbReference type="ARBA" id="ARBA00022679"/>
    </source>
</evidence>
<dbReference type="PANTHER" id="PTHR43289:SF6">
    <property type="entry name" value="SERINE_THREONINE-PROTEIN KINASE NEKL-3"/>
    <property type="match status" value="1"/>
</dbReference>
<protein>
    <submittedName>
        <fullName evidence="8">Serine/threonine protein kinase</fullName>
    </submittedName>
</protein>
<evidence type="ECO:0000256" key="3">
    <source>
        <dbReference type="ARBA" id="ARBA00022777"/>
    </source>
</evidence>
<dbReference type="EMBL" id="SJSL01000001">
    <property type="protein sequence ID" value="TCD03917.1"/>
    <property type="molecule type" value="Genomic_DNA"/>
</dbReference>
<dbReference type="Proteomes" id="UP000293347">
    <property type="component" value="Unassembled WGS sequence"/>
</dbReference>
<sequence>MSKVFTITEGLENMGALRTGGQGSVYKGKRMGAIITAVKILPTPIHTENTDDKNYRNFKNEVEKLKKVNEIPNPNVVKILNSGLTESGSFPFIEMQYIEGPDLEDLLKPPHNPVFTIRETIKLADQLANALAHCHNVGVKHGDIKSNNVKFNDDTGNYILLDFGLAIMSDEQRRSSVRHAGAVEFMAPEQHDGEMFFQTDIYSYGVILYELLAGTVPFPQINKGETSRNAVMLSHMEKEVPDLLALRKNQLPASWSEDLKAREMKVPSWLLGIIKKCLEKRPEHRFANGASLQEAILNNVHEDRQEIPSPVLPQKPQVKEITEPDGAFVQISRPVFAVMILLIIALAGFTAYSILRGDVKPQVVYEEPVIEEKTDTLANVTDSSPDTTAIKPIIMDTAVQDTNVDSLQKEFEKQTGAEAKPTPPVSSPKTTETTVASDGKKYKLPKGTLYFYDGPGTEYPRRGVFGLWVNAKFTVVDEQNGYIYVTHTDNDGIVTKGWLDKKDLKEAQ</sequence>
<dbReference type="OrthoDB" id="9813021at2"/>
<evidence type="ECO:0000256" key="6">
    <source>
        <dbReference type="SAM" id="Phobius"/>
    </source>
</evidence>
<comment type="caution">
    <text evidence="8">The sequence shown here is derived from an EMBL/GenBank/DDBJ whole genome shotgun (WGS) entry which is preliminary data.</text>
</comment>
<keyword evidence="1" id="KW-0808">Transferase</keyword>
<keyword evidence="2" id="KW-0547">Nucleotide-binding</keyword>
<gene>
    <name evidence="8" type="ORF">EZ437_08205</name>
</gene>
<evidence type="ECO:0000313" key="9">
    <source>
        <dbReference type="Proteomes" id="UP000293347"/>
    </source>
</evidence>
<name>A0A4V2MLZ6_9SPHI</name>
<dbReference type="SMART" id="SM00220">
    <property type="entry name" value="S_TKc"/>
    <property type="match status" value="1"/>
</dbReference>
<dbReference type="SUPFAM" id="SSF56112">
    <property type="entry name" value="Protein kinase-like (PK-like)"/>
    <property type="match status" value="1"/>
</dbReference>
<dbReference type="Pfam" id="PF00069">
    <property type="entry name" value="Pkinase"/>
    <property type="match status" value="1"/>
</dbReference>
<dbReference type="PANTHER" id="PTHR43289">
    <property type="entry name" value="MITOGEN-ACTIVATED PROTEIN KINASE KINASE KINASE 20-RELATED"/>
    <property type="match status" value="1"/>
</dbReference>
<evidence type="ECO:0000313" key="8">
    <source>
        <dbReference type="EMBL" id="TCD03917.1"/>
    </source>
</evidence>
<dbReference type="CDD" id="cd14014">
    <property type="entry name" value="STKc_PknB_like"/>
    <property type="match status" value="1"/>
</dbReference>
<evidence type="ECO:0000259" key="7">
    <source>
        <dbReference type="PROSITE" id="PS50011"/>
    </source>
</evidence>
<accession>A0A4V2MLZ6</accession>
<evidence type="ECO:0000256" key="4">
    <source>
        <dbReference type="ARBA" id="ARBA00022840"/>
    </source>
</evidence>